<dbReference type="InterPro" id="IPR037171">
    <property type="entry name" value="NagB/RpiA_transferase-like"/>
</dbReference>
<dbReference type="PROSITE" id="PS51000">
    <property type="entry name" value="HTH_DEOR_2"/>
    <property type="match status" value="1"/>
</dbReference>
<dbReference type="PANTHER" id="PTHR30363:SF8">
    <property type="entry name" value="DEOXYRIBOSE OPERON REPRESSOR"/>
    <property type="match status" value="1"/>
</dbReference>
<dbReference type="InterPro" id="IPR036390">
    <property type="entry name" value="WH_DNA-bd_sf"/>
</dbReference>
<dbReference type="AlphaFoldDB" id="A0A3P3XR80"/>
<protein>
    <submittedName>
        <fullName evidence="5">Deoxyribose operon repressor</fullName>
    </submittedName>
</protein>
<dbReference type="PRINTS" id="PR00037">
    <property type="entry name" value="HTHLACR"/>
</dbReference>
<keyword evidence="2" id="KW-0238">DNA-binding</keyword>
<dbReference type="InterPro" id="IPR014036">
    <property type="entry name" value="DeoR-like_C"/>
</dbReference>
<keyword evidence="3" id="KW-0804">Transcription</keyword>
<dbReference type="SMART" id="SM00420">
    <property type="entry name" value="HTH_DEOR"/>
    <property type="match status" value="1"/>
</dbReference>
<dbReference type="SMART" id="SM01134">
    <property type="entry name" value="DeoRC"/>
    <property type="match status" value="1"/>
</dbReference>
<organism evidence="5">
    <name type="scientific">uncultured spirochete</name>
    <dbReference type="NCBI Taxonomy" id="156406"/>
    <lineage>
        <taxon>Bacteria</taxon>
        <taxon>Pseudomonadati</taxon>
        <taxon>Spirochaetota</taxon>
        <taxon>Spirochaetia</taxon>
        <taxon>Spirochaetales</taxon>
        <taxon>environmental samples</taxon>
    </lineage>
</organism>
<evidence type="ECO:0000256" key="3">
    <source>
        <dbReference type="ARBA" id="ARBA00023163"/>
    </source>
</evidence>
<dbReference type="PANTHER" id="PTHR30363">
    <property type="entry name" value="HTH-TYPE TRANSCRIPTIONAL REGULATOR SRLR-RELATED"/>
    <property type="match status" value="1"/>
</dbReference>
<gene>
    <name evidence="5" type="ORF">SPIRO4BDMA_50336</name>
</gene>
<keyword evidence="1" id="KW-0805">Transcription regulation</keyword>
<evidence type="ECO:0000259" key="4">
    <source>
        <dbReference type="PROSITE" id="PS51000"/>
    </source>
</evidence>
<sequence length="262" mass="29732">MRKIDPRMERIRKITEILKANKASSIHDLATSLSVSEMTIRRDLVVLEEKNIIKLIHGGAVFNKPSGSIRGLNASRYYVDRDDDLFLDQKIRIAKKAVSLIQPKDFVFLDAGSTTERMCEYLPNDITVICHAINILESIYSQVECNIVFGGGYFHESTLIFESPQTVQLIRENRTNKAFISARGADLKLGVTTSNRYETEIKRAAMESSQERILLIDSSKLGKVRPVFFSDLRDFHAIITDDGIPQEYVDAIRESNIELYIA</sequence>
<dbReference type="InterPro" id="IPR018356">
    <property type="entry name" value="Tscrpt_reg_HTH_DeoR_CS"/>
</dbReference>
<feature type="domain" description="HTH deoR-type" evidence="4">
    <location>
        <begin position="7"/>
        <end position="62"/>
    </location>
</feature>
<dbReference type="Gene3D" id="3.40.50.1360">
    <property type="match status" value="1"/>
</dbReference>
<dbReference type="Gene3D" id="1.10.10.10">
    <property type="entry name" value="Winged helix-like DNA-binding domain superfamily/Winged helix DNA-binding domain"/>
    <property type="match status" value="1"/>
</dbReference>
<dbReference type="GO" id="GO:0003677">
    <property type="term" value="F:DNA binding"/>
    <property type="evidence" value="ECO:0007669"/>
    <property type="project" value="UniProtKB-KW"/>
</dbReference>
<dbReference type="Pfam" id="PF08220">
    <property type="entry name" value="HTH_DeoR"/>
    <property type="match status" value="1"/>
</dbReference>
<dbReference type="SUPFAM" id="SSF46785">
    <property type="entry name" value="Winged helix' DNA-binding domain"/>
    <property type="match status" value="1"/>
</dbReference>
<evidence type="ECO:0000313" key="5">
    <source>
        <dbReference type="EMBL" id="SLM18821.1"/>
    </source>
</evidence>
<accession>A0A3P3XR80</accession>
<dbReference type="InterPro" id="IPR036388">
    <property type="entry name" value="WH-like_DNA-bd_sf"/>
</dbReference>
<evidence type="ECO:0000256" key="1">
    <source>
        <dbReference type="ARBA" id="ARBA00023015"/>
    </source>
</evidence>
<evidence type="ECO:0000256" key="2">
    <source>
        <dbReference type="ARBA" id="ARBA00023125"/>
    </source>
</evidence>
<dbReference type="Pfam" id="PF00455">
    <property type="entry name" value="DeoRC"/>
    <property type="match status" value="1"/>
</dbReference>
<dbReference type="EMBL" id="FWDO01000005">
    <property type="protein sequence ID" value="SLM18821.1"/>
    <property type="molecule type" value="Genomic_DNA"/>
</dbReference>
<proteinExistence type="predicted"/>
<name>A0A3P3XR80_9SPIR</name>
<reference evidence="5" key="1">
    <citation type="submission" date="2017-02" db="EMBL/GenBank/DDBJ databases">
        <authorList>
            <person name="Regsiter A."/>
            <person name="William W."/>
        </authorList>
    </citation>
    <scope>NUCLEOTIDE SEQUENCE</scope>
    <source>
        <strain evidence="5">BdmA 4</strain>
    </source>
</reference>
<dbReference type="InterPro" id="IPR050313">
    <property type="entry name" value="Carb_Metab_HTH_regulators"/>
</dbReference>
<dbReference type="GO" id="GO:0003700">
    <property type="term" value="F:DNA-binding transcription factor activity"/>
    <property type="evidence" value="ECO:0007669"/>
    <property type="project" value="InterPro"/>
</dbReference>
<dbReference type="SUPFAM" id="SSF100950">
    <property type="entry name" value="NagB/RpiA/CoA transferase-like"/>
    <property type="match status" value="1"/>
</dbReference>
<dbReference type="InterPro" id="IPR001034">
    <property type="entry name" value="DeoR_HTH"/>
</dbReference>
<dbReference type="PROSITE" id="PS00894">
    <property type="entry name" value="HTH_DEOR_1"/>
    <property type="match status" value="1"/>
</dbReference>